<comment type="similarity">
    <text evidence="4">Belongs to the cyclic nucleotide phosphodiesterase class-III family.</text>
</comment>
<dbReference type="InterPro" id="IPR050884">
    <property type="entry name" value="CNP_phosphodiesterase-III"/>
</dbReference>
<keyword evidence="8" id="KW-1185">Reference proteome</keyword>
<sequence length="272" mass="30251">MRLLQVSDVHFGRHAVAEYTDAVVRRVAAGRYAAVVVAGDLTQRNFREQFRAAKQWLDAMRAHAPVLTVPGNHDVAWWWKPVGVGVEAPLLAGYRKWIDAELEPTLQLPGVTIVGLNSCHGVRTYTITTRARDLSVVGAIRPEQWAKAKRAFDAAPAGDLKVLVFHHNLLRGDLSRRWGLVNKADGIGEALQTGADLVLNGHDHQTRIEAIELTGRRMVVSHSTSFCERTRGGLPAAFQEIEVEPTRFVVRACVWDADAKDFAPRNDRVFPR</sequence>
<proteinExistence type="inferred from homology"/>
<dbReference type="Pfam" id="PF00149">
    <property type="entry name" value="Metallophos"/>
    <property type="match status" value="1"/>
</dbReference>
<keyword evidence="2" id="KW-0378">Hydrolase</keyword>
<dbReference type="GO" id="GO:0046872">
    <property type="term" value="F:metal ion binding"/>
    <property type="evidence" value="ECO:0007669"/>
    <property type="project" value="UniProtKB-KW"/>
</dbReference>
<reference evidence="6" key="1">
    <citation type="submission" date="2023-07" db="EMBL/GenBank/DDBJ databases">
        <authorList>
            <person name="Haufschild T."/>
            <person name="Kallscheuer N."/>
            <person name="Hammer J."/>
            <person name="Kohn T."/>
            <person name="Kabuu M."/>
            <person name="Jogler M."/>
            <person name="Wohfarth N."/>
            <person name="Heuer A."/>
            <person name="Rohde M."/>
            <person name="van Teeseling M.C.F."/>
            <person name="Jogler C."/>
        </authorList>
    </citation>
    <scope>NUCLEOTIDE SEQUENCE</scope>
    <source>
        <strain evidence="6">Strain 138</strain>
        <strain evidence="7">Strain 318</strain>
    </source>
</reference>
<gene>
    <name evidence="6" type="ORF">Strain138_002297</name>
    <name evidence="7" type="ORF">Strain318_002296</name>
</gene>
<dbReference type="PANTHER" id="PTHR42988:SF2">
    <property type="entry name" value="CYCLIC NUCLEOTIDE PHOSPHODIESTERASE CBUA0032-RELATED"/>
    <property type="match status" value="1"/>
</dbReference>
<keyword evidence="1" id="KW-0479">Metal-binding</keyword>
<evidence type="ECO:0000256" key="4">
    <source>
        <dbReference type="ARBA" id="ARBA00025742"/>
    </source>
</evidence>
<protein>
    <submittedName>
        <fullName evidence="6">Metallophosphoesterase</fullName>
    </submittedName>
</protein>
<accession>A0AA49K192</accession>
<evidence type="ECO:0000256" key="1">
    <source>
        <dbReference type="ARBA" id="ARBA00022723"/>
    </source>
</evidence>
<name>A0AA49JVN8_9BACT</name>
<dbReference type="PANTHER" id="PTHR42988">
    <property type="entry name" value="PHOSPHOHYDROLASE"/>
    <property type="match status" value="1"/>
</dbReference>
<evidence type="ECO:0000313" key="7">
    <source>
        <dbReference type="EMBL" id="WKW15892.1"/>
    </source>
</evidence>
<organism evidence="6">
    <name type="scientific">Pseudogemmatithrix spongiicola</name>
    <dbReference type="NCBI Taxonomy" id="3062599"/>
    <lineage>
        <taxon>Bacteria</taxon>
        <taxon>Pseudomonadati</taxon>
        <taxon>Gemmatimonadota</taxon>
        <taxon>Gemmatimonadia</taxon>
        <taxon>Gemmatimonadales</taxon>
        <taxon>Gemmatimonadaceae</taxon>
        <taxon>Pseudogemmatithrix</taxon>
    </lineage>
</organism>
<dbReference type="InterPro" id="IPR004843">
    <property type="entry name" value="Calcineurin-like_PHP"/>
</dbReference>
<dbReference type="RefSeq" id="WP_367885852.1">
    <property type="nucleotide sequence ID" value="NZ_CP130612.1"/>
</dbReference>
<dbReference type="GO" id="GO:0016787">
    <property type="term" value="F:hydrolase activity"/>
    <property type="evidence" value="ECO:0007669"/>
    <property type="project" value="UniProtKB-KW"/>
</dbReference>
<evidence type="ECO:0000313" key="6">
    <source>
        <dbReference type="EMBL" id="WKW12985.1"/>
    </source>
</evidence>
<dbReference type="EMBL" id="CP130613">
    <property type="protein sequence ID" value="WKW15892.1"/>
    <property type="molecule type" value="Genomic_DNA"/>
</dbReference>
<dbReference type="EMBL" id="CP130612">
    <property type="protein sequence ID" value="WKW12985.1"/>
    <property type="molecule type" value="Genomic_DNA"/>
</dbReference>
<dbReference type="SUPFAM" id="SSF56300">
    <property type="entry name" value="Metallo-dependent phosphatases"/>
    <property type="match status" value="1"/>
</dbReference>
<evidence type="ECO:0000256" key="3">
    <source>
        <dbReference type="ARBA" id="ARBA00023004"/>
    </source>
</evidence>
<dbReference type="AlphaFoldDB" id="A0AA49JVN8"/>
<accession>A0AA49JVN8</accession>
<keyword evidence="3" id="KW-0408">Iron</keyword>
<dbReference type="InterPro" id="IPR029052">
    <property type="entry name" value="Metallo-depent_PP-like"/>
</dbReference>
<evidence type="ECO:0000256" key="2">
    <source>
        <dbReference type="ARBA" id="ARBA00022801"/>
    </source>
</evidence>
<evidence type="ECO:0000313" key="8">
    <source>
        <dbReference type="Proteomes" id="UP001229955"/>
    </source>
</evidence>
<dbReference type="KEGG" id="pspc:Strain318_002296"/>
<dbReference type="Gene3D" id="3.60.21.10">
    <property type="match status" value="1"/>
</dbReference>
<feature type="domain" description="Calcineurin-like phosphoesterase" evidence="5">
    <location>
        <begin position="1"/>
        <end position="205"/>
    </location>
</feature>
<dbReference type="Proteomes" id="UP001229955">
    <property type="component" value="Chromosome"/>
</dbReference>
<evidence type="ECO:0000259" key="5">
    <source>
        <dbReference type="Pfam" id="PF00149"/>
    </source>
</evidence>